<dbReference type="PANTHER" id="PTHR42850">
    <property type="entry name" value="METALLOPHOSPHOESTERASE"/>
    <property type="match status" value="1"/>
</dbReference>
<protein>
    <submittedName>
        <fullName evidence="2">Serine/threonine protein phosphatase</fullName>
    </submittedName>
</protein>
<name>A0A2W4Z1L0_9CYAN</name>
<dbReference type="SUPFAM" id="SSF56300">
    <property type="entry name" value="Metallo-dependent phosphatases"/>
    <property type="match status" value="1"/>
</dbReference>
<evidence type="ECO:0000313" key="2">
    <source>
        <dbReference type="EMBL" id="PZO52841.1"/>
    </source>
</evidence>
<sequence length="250" mass="27719">MSRRLFIGDIHGHYDALMKLVAMMALTQSDTLHFVGDLIDRGPKSAQVVEFVRQGNYPCVLGNHEHLLLNAFPDENPHLGAFQGWLSSGGQPTLTSYASTEALLEHVEWLKTLPLYLDLGDVFLVHAGIDPRKPLSQQSQMDFCWIRDVFHRHPTPPLAGKCVITGHTITFTLPGVSPGKIAQGPGWLDIDTGAYHPKSGWLTAVDIDHELVYQVNALTQAKRMITLEDASVFIEPAAVRPRKKRRAIAS</sequence>
<reference evidence="2 3" key="2">
    <citation type="submission" date="2018-06" db="EMBL/GenBank/DDBJ databases">
        <title>Metagenomic assembly of (sub)arctic Cyanobacteria and their associated microbiome from non-axenic cultures.</title>
        <authorList>
            <person name="Baurain D."/>
        </authorList>
    </citation>
    <scope>NUCLEOTIDE SEQUENCE [LARGE SCALE GENOMIC DNA]</scope>
    <source>
        <strain evidence="2">ULC027bin1</strain>
    </source>
</reference>
<dbReference type="InterPro" id="IPR004843">
    <property type="entry name" value="Calcineurin-like_PHP"/>
</dbReference>
<proteinExistence type="predicted"/>
<dbReference type="GO" id="GO:0005737">
    <property type="term" value="C:cytoplasm"/>
    <property type="evidence" value="ECO:0007669"/>
    <property type="project" value="TreeGrafter"/>
</dbReference>
<dbReference type="InterPro" id="IPR050126">
    <property type="entry name" value="Ap4A_hydrolase"/>
</dbReference>
<organism evidence="2 3">
    <name type="scientific">Phormidesmis priestleyi</name>
    <dbReference type="NCBI Taxonomy" id="268141"/>
    <lineage>
        <taxon>Bacteria</taxon>
        <taxon>Bacillati</taxon>
        <taxon>Cyanobacteriota</taxon>
        <taxon>Cyanophyceae</taxon>
        <taxon>Leptolyngbyales</taxon>
        <taxon>Leptolyngbyaceae</taxon>
        <taxon>Phormidesmis</taxon>
    </lineage>
</organism>
<dbReference type="Proteomes" id="UP000249794">
    <property type="component" value="Unassembled WGS sequence"/>
</dbReference>
<dbReference type="GO" id="GO:0016791">
    <property type="term" value="F:phosphatase activity"/>
    <property type="evidence" value="ECO:0007669"/>
    <property type="project" value="TreeGrafter"/>
</dbReference>
<feature type="domain" description="Calcineurin-like phosphoesterase" evidence="1">
    <location>
        <begin position="4"/>
        <end position="157"/>
    </location>
</feature>
<dbReference type="GO" id="GO:0110154">
    <property type="term" value="P:RNA decapping"/>
    <property type="evidence" value="ECO:0007669"/>
    <property type="project" value="TreeGrafter"/>
</dbReference>
<dbReference type="GO" id="GO:0008803">
    <property type="term" value="F:bis(5'-nucleosyl)-tetraphosphatase (symmetrical) activity"/>
    <property type="evidence" value="ECO:0007669"/>
    <property type="project" value="TreeGrafter"/>
</dbReference>
<evidence type="ECO:0000313" key="3">
    <source>
        <dbReference type="Proteomes" id="UP000249794"/>
    </source>
</evidence>
<dbReference type="Gene3D" id="3.60.21.10">
    <property type="match status" value="1"/>
</dbReference>
<dbReference type="EMBL" id="QBMP01000138">
    <property type="protein sequence ID" value="PZO52841.1"/>
    <property type="molecule type" value="Genomic_DNA"/>
</dbReference>
<dbReference type="CDD" id="cd00144">
    <property type="entry name" value="MPP_PPP_family"/>
    <property type="match status" value="1"/>
</dbReference>
<dbReference type="Pfam" id="PF00149">
    <property type="entry name" value="Metallophos"/>
    <property type="match status" value="1"/>
</dbReference>
<comment type="caution">
    <text evidence="2">The sequence shown here is derived from an EMBL/GenBank/DDBJ whole genome shotgun (WGS) entry which is preliminary data.</text>
</comment>
<accession>A0A2W4Z1L0</accession>
<dbReference type="PANTHER" id="PTHR42850:SF4">
    <property type="entry name" value="ZINC-DEPENDENT ENDOPOLYPHOSPHATASE"/>
    <property type="match status" value="1"/>
</dbReference>
<reference evidence="3" key="1">
    <citation type="submission" date="2018-04" db="EMBL/GenBank/DDBJ databases">
        <authorList>
            <person name="Cornet L."/>
        </authorList>
    </citation>
    <scope>NUCLEOTIDE SEQUENCE [LARGE SCALE GENOMIC DNA]</scope>
</reference>
<dbReference type="AlphaFoldDB" id="A0A2W4Z1L0"/>
<gene>
    <name evidence="2" type="ORF">DCF15_13235</name>
</gene>
<evidence type="ECO:0000259" key="1">
    <source>
        <dbReference type="Pfam" id="PF00149"/>
    </source>
</evidence>
<dbReference type="InterPro" id="IPR029052">
    <property type="entry name" value="Metallo-depent_PP-like"/>
</dbReference>